<gene>
    <name evidence="3 4" type="primary">LOC6901657</name>
</gene>
<sequence length="495" mass="54062">MASNQQLKDFIVAEFIASLEPNSEGRVPSRDFEACMNVLMGRRRYVNRFTLPPRRTRDTERTNNPAGQQAPPILMAPGQRNQGGGDRVVFNMENLVPEVPQHQLIARIGGGDAELPPLGGVHYFRGNNEVAGDLILRHRAAMNLNFVFRGIRGGAVRAMAGRGQLRGIRRYQAGDGSNGGGAAAAAAGAGDGPGVGPNVIHLGAGDGPRGMFPNFEQAQLRLRAHAGDGDGPHIQQVQVVHLGDFPGDGEGPFRGQVRRRPRHRHIFNFVGQFLRDIHRRRFFLENVRAQIIPVAVGFRPQHHVNVDAHDGGEAEVAQADAQDGQRHEQEPVEVPEGGQPFADADIEEGLIANHGGGQDSQHDHGNEDAPGNGHGLDRRFRQAAEDLWEPLEMNGENHEDNDDNAQDLQQGNGDNNEIGQMMDIQQPIQAVAGQFLALQQNVEFPLDRIRDVLVQIQERLANIVLQVDNYEKILHQGQHQDEDGEGDADGDGDAA</sequence>
<dbReference type="KEGG" id="dpo:6901657"/>
<feature type="region of interest" description="Disordered" evidence="1">
    <location>
        <begin position="393"/>
        <end position="418"/>
    </location>
</feature>
<organism evidence="2 3">
    <name type="scientific">Drosophila pseudoobscura pseudoobscura</name>
    <name type="common">Fruit fly</name>
    <dbReference type="NCBI Taxonomy" id="46245"/>
    <lineage>
        <taxon>Eukaryota</taxon>
        <taxon>Metazoa</taxon>
        <taxon>Ecdysozoa</taxon>
        <taxon>Arthropoda</taxon>
        <taxon>Hexapoda</taxon>
        <taxon>Insecta</taxon>
        <taxon>Pterygota</taxon>
        <taxon>Neoptera</taxon>
        <taxon>Endopterygota</taxon>
        <taxon>Diptera</taxon>
        <taxon>Brachycera</taxon>
        <taxon>Muscomorpha</taxon>
        <taxon>Ephydroidea</taxon>
        <taxon>Drosophilidae</taxon>
        <taxon>Drosophila</taxon>
        <taxon>Sophophora</taxon>
    </lineage>
</organism>
<dbReference type="AlphaFoldDB" id="A0A6I8UZT2"/>
<keyword evidence="2" id="KW-1185">Reference proteome</keyword>
<dbReference type="RefSeq" id="XP_002134326.2">
    <property type="nucleotide sequence ID" value="XM_002134290.3"/>
</dbReference>
<evidence type="ECO:0000313" key="2">
    <source>
        <dbReference type="Proteomes" id="UP000001819"/>
    </source>
</evidence>
<feature type="region of interest" description="Disordered" evidence="1">
    <location>
        <begin position="314"/>
        <end position="377"/>
    </location>
</feature>
<reference evidence="3 4" key="1">
    <citation type="submission" date="2025-04" db="UniProtKB">
        <authorList>
            <consortium name="RefSeq"/>
        </authorList>
    </citation>
    <scope>IDENTIFICATION</scope>
    <source>
        <strain evidence="3 4">MV-25-SWS-2005</strain>
        <tissue evidence="3 4">Whole body</tissue>
    </source>
</reference>
<protein>
    <submittedName>
        <fullName evidence="3 4">Uncharacterized protein</fullName>
    </submittedName>
</protein>
<feature type="compositionally biased region" description="Polar residues" evidence="1">
    <location>
        <begin position="406"/>
        <end position="418"/>
    </location>
</feature>
<evidence type="ECO:0000313" key="3">
    <source>
        <dbReference type="RefSeq" id="XP_002134326.2"/>
    </source>
</evidence>
<evidence type="ECO:0000256" key="1">
    <source>
        <dbReference type="SAM" id="MobiDB-lite"/>
    </source>
</evidence>
<dbReference type="RefSeq" id="XP_015041938.2">
    <property type="nucleotide sequence ID" value="XM_015186452.2"/>
</dbReference>
<evidence type="ECO:0000313" key="4">
    <source>
        <dbReference type="RefSeq" id="XP_015041938.2"/>
    </source>
</evidence>
<proteinExistence type="predicted"/>
<name>A0A6I8UZT2_DROPS</name>
<feature type="region of interest" description="Disordered" evidence="1">
    <location>
        <begin position="53"/>
        <end position="72"/>
    </location>
</feature>
<dbReference type="Proteomes" id="UP000001819">
    <property type="component" value="Chromosome X"/>
</dbReference>
<accession>A0A6I8UZT2</accession>